<keyword evidence="2" id="KW-0472">Membrane</keyword>
<accession>A0A977XF29</accession>
<name>A0A977XF29_SCYCA</name>
<dbReference type="PROSITE" id="PS50049">
    <property type="entry name" value="THD_2"/>
    <property type="match status" value="1"/>
</dbReference>
<gene>
    <name evidence="4" type="primary">GITRL</name>
</gene>
<protein>
    <submittedName>
        <fullName evidence="4">TNFSF18</fullName>
    </submittedName>
</protein>
<keyword evidence="2" id="KW-1133">Transmembrane helix</keyword>
<evidence type="ECO:0000313" key="4">
    <source>
        <dbReference type="EMBL" id="UXO99712.1"/>
    </source>
</evidence>
<keyword evidence="2" id="KW-0812">Transmembrane</keyword>
<sequence>MARDICVYKVGAPHPLQSSCTPALLNIQVSLQIPGEMPMEVTAPLRELEAPSGNRRKCPRALFYLSLIMMVTMAQVLAASGLSFYFLRKQQQPVATPNREKCITHWAAASKQRQGENQALAWETTMGDVRTGNCTWYNENKNSLEIQSPGDYFIYIQVMLLDTWKNVTFSVDERKTYHTRNSTGSSNTLYFGTTCKVRAGAAVSVILNPGHVLNGETETFLILFKL</sequence>
<proteinExistence type="evidence at transcript level"/>
<dbReference type="SUPFAM" id="SSF49842">
    <property type="entry name" value="TNF-like"/>
    <property type="match status" value="1"/>
</dbReference>
<evidence type="ECO:0000259" key="3">
    <source>
        <dbReference type="PROSITE" id="PS50049"/>
    </source>
</evidence>
<feature type="domain" description="THD" evidence="3">
    <location>
        <begin position="109"/>
        <end position="226"/>
    </location>
</feature>
<evidence type="ECO:0000256" key="1">
    <source>
        <dbReference type="ARBA" id="ARBA00008670"/>
    </source>
</evidence>
<comment type="similarity">
    <text evidence="1">Belongs to the tumor necrosis factor family.</text>
</comment>
<dbReference type="InterPro" id="IPR006052">
    <property type="entry name" value="TNF_dom"/>
</dbReference>
<dbReference type="Gene3D" id="2.60.120.40">
    <property type="match status" value="1"/>
</dbReference>
<dbReference type="AlphaFoldDB" id="A0A977XF29"/>
<dbReference type="OrthoDB" id="9934818at2759"/>
<feature type="non-terminal residue" evidence="4">
    <location>
        <position position="1"/>
    </location>
</feature>
<feature type="transmembrane region" description="Helical" evidence="2">
    <location>
        <begin position="62"/>
        <end position="87"/>
    </location>
</feature>
<reference evidence="4" key="1">
    <citation type="journal article" date="2022" name="J. Immunol.">
        <title>Sharks Provide Evidence for a Highly Complex TNFSF Repertoire in the Jawed Vertebrate Ancestor.</title>
        <authorList>
            <person name="Redmond A.K."/>
            <person name="Pettinello R."/>
            <person name="Bakke F.K."/>
            <person name="Dooley H."/>
        </authorList>
    </citation>
    <scope>NUCLEOTIDE SEQUENCE</scope>
</reference>
<dbReference type="GO" id="GO:0005164">
    <property type="term" value="F:tumor necrosis factor receptor binding"/>
    <property type="evidence" value="ECO:0007669"/>
    <property type="project" value="InterPro"/>
</dbReference>
<dbReference type="InterPro" id="IPR008983">
    <property type="entry name" value="Tumour_necrosis_fac-like_dom"/>
</dbReference>
<dbReference type="GO" id="GO:0016020">
    <property type="term" value="C:membrane"/>
    <property type="evidence" value="ECO:0007669"/>
    <property type="project" value="InterPro"/>
</dbReference>
<organism evidence="4">
    <name type="scientific">Scyliorhinus canicula</name>
    <name type="common">Small-spotted catshark</name>
    <name type="synonym">Squalus canicula</name>
    <dbReference type="NCBI Taxonomy" id="7830"/>
    <lineage>
        <taxon>Eukaryota</taxon>
        <taxon>Metazoa</taxon>
        <taxon>Chordata</taxon>
        <taxon>Craniata</taxon>
        <taxon>Vertebrata</taxon>
        <taxon>Chondrichthyes</taxon>
        <taxon>Elasmobranchii</taxon>
        <taxon>Galeomorphii</taxon>
        <taxon>Galeoidea</taxon>
        <taxon>Carcharhiniformes</taxon>
        <taxon>Scyliorhinidae</taxon>
        <taxon>Scyliorhinus</taxon>
    </lineage>
</organism>
<dbReference type="EMBL" id="OP271687">
    <property type="protein sequence ID" value="UXO99712.1"/>
    <property type="molecule type" value="mRNA"/>
</dbReference>
<dbReference type="GO" id="GO:0006955">
    <property type="term" value="P:immune response"/>
    <property type="evidence" value="ECO:0007669"/>
    <property type="project" value="InterPro"/>
</dbReference>
<evidence type="ECO:0000256" key="2">
    <source>
        <dbReference type="SAM" id="Phobius"/>
    </source>
</evidence>